<sequence length="60" mass="6973">MKKTNLFLFKWPPTTTIDKETDNEKTPTSPSHGPTPQSRKPRKNCQPTLRKKCSAFVEWI</sequence>
<dbReference type="EMBL" id="KV442026">
    <property type="protein sequence ID" value="OAQ32247.1"/>
    <property type="molecule type" value="Genomic_DNA"/>
</dbReference>
<feature type="region of interest" description="Disordered" evidence="1">
    <location>
        <begin position="1"/>
        <end position="47"/>
    </location>
</feature>
<organism evidence="2 3">
    <name type="scientific">Linnemannia elongata AG-77</name>
    <dbReference type="NCBI Taxonomy" id="1314771"/>
    <lineage>
        <taxon>Eukaryota</taxon>
        <taxon>Fungi</taxon>
        <taxon>Fungi incertae sedis</taxon>
        <taxon>Mucoromycota</taxon>
        <taxon>Mortierellomycotina</taxon>
        <taxon>Mortierellomycetes</taxon>
        <taxon>Mortierellales</taxon>
        <taxon>Mortierellaceae</taxon>
        <taxon>Linnemannia</taxon>
    </lineage>
</organism>
<accession>A0A197K3N2</accession>
<dbReference type="Proteomes" id="UP000078512">
    <property type="component" value="Unassembled WGS sequence"/>
</dbReference>
<proteinExistence type="predicted"/>
<reference evidence="2 3" key="1">
    <citation type="submission" date="2016-05" db="EMBL/GenBank/DDBJ databases">
        <title>Genome sequencing reveals origins of a unique bacterial endosymbiosis in the earliest lineages of terrestrial Fungi.</title>
        <authorList>
            <consortium name="DOE Joint Genome Institute"/>
            <person name="Uehling J."/>
            <person name="Gryganskyi A."/>
            <person name="Hameed K."/>
            <person name="Tschaplinski T."/>
            <person name="Misztal P."/>
            <person name="Wu S."/>
            <person name="Desiro A."/>
            <person name="Vande Pol N."/>
            <person name="Du Z.-Y."/>
            <person name="Zienkiewicz A."/>
            <person name="Zienkiewicz K."/>
            <person name="Morin E."/>
            <person name="Tisserant E."/>
            <person name="Splivallo R."/>
            <person name="Hainaut M."/>
            <person name="Henrissat B."/>
            <person name="Ohm R."/>
            <person name="Kuo A."/>
            <person name="Yan J."/>
            <person name="Lipzen A."/>
            <person name="Nolan M."/>
            <person name="Labutti K."/>
            <person name="Barry K."/>
            <person name="Goldstein A."/>
            <person name="Labbe J."/>
            <person name="Schadt C."/>
            <person name="Tuskan G."/>
            <person name="Grigoriev I."/>
            <person name="Martin F."/>
            <person name="Vilgalys R."/>
            <person name="Bonito G."/>
        </authorList>
    </citation>
    <scope>NUCLEOTIDE SEQUENCE [LARGE SCALE GENOMIC DNA]</scope>
    <source>
        <strain evidence="2 3">AG-77</strain>
    </source>
</reference>
<protein>
    <submittedName>
        <fullName evidence="2">Uncharacterized protein</fullName>
    </submittedName>
</protein>
<feature type="compositionally biased region" description="Polar residues" evidence="1">
    <location>
        <begin position="26"/>
        <end position="38"/>
    </location>
</feature>
<name>A0A197K3N2_9FUNG</name>
<evidence type="ECO:0000313" key="3">
    <source>
        <dbReference type="Proteomes" id="UP000078512"/>
    </source>
</evidence>
<dbReference type="AlphaFoldDB" id="A0A197K3N2"/>
<evidence type="ECO:0000256" key="1">
    <source>
        <dbReference type="SAM" id="MobiDB-lite"/>
    </source>
</evidence>
<gene>
    <name evidence="2" type="ORF">K457DRAFT_135587</name>
</gene>
<evidence type="ECO:0000313" key="2">
    <source>
        <dbReference type="EMBL" id="OAQ32247.1"/>
    </source>
</evidence>
<keyword evidence="3" id="KW-1185">Reference proteome</keyword>